<feature type="coiled-coil region" evidence="6">
    <location>
        <begin position="17"/>
        <end position="51"/>
    </location>
</feature>
<protein>
    <recommendedName>
        <fullName evidence="9">Initiation-control protein YabA</fullName>
    </recommendedName>
</protein>
<evidence type="ECO:0000313" key="8">
    <source>
        <dbReference type="Proteomes" id="UP000051845"/>
    </source>
</evidence>
<organism evidence="7 8">
    <name type="scientific">Secundilactobacillus collinoides DSM 20515 = JCM 1123</name>
    <dbReference type="NCBI Taxonomy" id="1423733"/>
    <lineage>
        <taxon>Bacteria</taxon>
        <taxon>Bacillati</taxon>
        <taxon>Bacillota</taxon>
        <taxon>Bacilli</taxon>
        <taxon>Lactobacillales</taxon>
        <taxon>Lactobacillaceae</taxon>
        <taxon>Secundilactobacillus</taxon>
    </lineage>
</organism>
<name>A0A0R2B9D9_SECCO</name>
<gene>
    <name evidence="7" type="ORF">FC82_GL002316</name>
</gene>
<dbReference type="GO" id="GO:0008156">
    <property type="term" value="P:negative regulation of DNA replication"/>
    <property type="evidence" value="ECO:0007669"/>
    <property type="project" value="UniProtKB-KW"/>
</dbReference>
<comment type="caution">
    <text evidence="7">The sequence shown here is derived from an EMBL/GenBank/DDBJ whole genome shotgun (WGS) entry which is preliminary data.</text>
</comment>
<dbReference type="Pfam" id="PF06156">
    <property type="entry name" value="YabA"/>
    <property type="match status" value="1"/>
</dbReference>
<dbReference type="GO" id="GO:0046872">
    <property type="term" value="F:metal ion binding"/>
    <property type="evidence" value="ECO:0007669"/>
    <property type="project" value="UniProtKB-KW"/>
</dbReference>
<sequence length="120" mass="14142">MIKERANLENQDVYDYMKNMQSEMAQMTTKFADLQDKVTATLEQNAELQIENQHLRDLIKSTHDAETLTENGKEPQLSKSRQNLEKLYEEGFHVCNYEYGKRRENNEPCAFCVEVIYGER</sequence>
<dbReference type="Proteomes" id="UP000051845">
    <property type="component" value="Unassembled WGS sequence"/>
</dbReference>
<evidence type="ECO:0000256" key="1">
    <source>
        <dbReference type="ARBA" id="ARBA00022490"/>
    </source>
</evidence>
<evidence type="ECO:0000256" key="2">
    <source>
        <dbReference type="ARBA" id="ARBA00022705"/>
    </source>
</evidence>
<evidence type="ECO:0000256" key="4">
    <source>
        <dbReference type="ARBA" id="ARBA00022833"/>
    </source>
</evidence>
<keyword evidence="1" id="KW-0963">Cytoplasm</keyword>
<dbReference type="GO" id="GO:0006260">
    <property type="term" value="P:DNA replication"/>
    <property type="evidence" value="ECO:0007669"/>
    <property type="project" value="UniProtKB-KW"/>
</dbReference>
<accession>A0A0R2B9D9</accession>
<keyword evidence="3" id="KW-0479">Metal-binding</keyword>
<reference evidence="7 8" key="1">
    <citation type="journal article" date="2015" name="Genome Announc.">
        <title>Expanding the biotechnology potential of lactobacilli through comparative genomics of 213 strains and associated genera.</title>
        <authorList>
            <person name="Sun Z."/>
            <person name="Harris H.M."/>
            <person name="McCann A."/>
            <person name="Guo C."/>
            <person name="Argimon S."/>
            <person name="Zhang W."/>
            <person name="Yang X."/>
            <person name="Jeffery I.B."/>
            <person name="Cooney J.C."/>
            <person name="Kagawa T.F."/>
            <person name="Liu W."/>
            <person name="Song Y."/>
            <person name="Salvetti E."/>
            <person name="Wrobel A."/>
            <person name="Rasinkangas P."/>
            <person name="Parkhill J."/>
            <person name="Rea M.C."/>
            <person name="O'Sullivan O."/>
            <person name="Ritari J."/>
            <person name="Douillard F.P."/>
            <person name="Paul Ross R."/>
            <person name="Yang R."/>
            <person name="Briner A.E."/>
            <person name="Felis G.E."/>
            <person name="de Vos W.M."/>
            <person name="Barrangou R."/>
            <person name="Klaenhammer T.R."/>
            <person name="Caufield P.W."/>
            <person name="Cui Y."/>
            <person name="Zhang H."/>
            <person name="O'Toole P.W."/>
        </authorList>
    </citation>
    <scope>NUCLEOTIDE SEQUENCE [LARGE SCALE GENOMIC DNA]</scope>
    <source>
        <strain evidence="7 8">DSM 20515</strain>
    </source>
</reference>
<keyword evidence="2" id="KW-0235">DNA replication</keyword>
<keyword evidence="5" id="KW-0236">DNA replication inhibitor</keyword>
<proteinExistence type="predicted"/>
<dbReference type="STRING" id="33960.TY91_06080"/>
<dbReference type="PIRSF" id="PIRSF021439">
    <property type="entry name" value="DUF972"/>
    <property type="match status" value="1"/>
</dbReference>
<evidence type="ECO:0008006" key="9">
    <source>
        <dbReference type="Google" id="ProtNLM"/>
    </source>
</evidence>
<dbReference type="PATRIC" id="fig|1423733.4.peg.2431"/>
<evidence type="ECO:0000256" key="6">
    <source>
        <dbReference type="SAM" id="Coils"/>
    </source>
</evidence>
<evidence type="ECO:0000313" key="7">
    <source>
        <dbReference type="EMBL" id="KRM75445.1"/>
    </source>
</evidence>
<evidence type="ECO:0000256" key="5">
    <source>
        <dbReference type="ARBA" id="ARBA00022880"/>
    </source>
</evidence>
<keyword evidence="6" id="KW-0175">Coiled coil</keyword>
<keyword evidence="4" id="KW-0862">Zinc</keyword>
<dbReference type="AlphaFoldDB" id="A0A0R2B9D9"/>
<dbReference type="InterPro" id="IPR010377">
    <property type="entry name" value="YabA"/>
</dbReference>
<evidence type="ECO:0000256" key="3">
    <source>
        <dbReference type="ARBA" id="ARBA00022723"/>
    </source>
</evidence>
<dbReference type="EMBL" id="AYYR01000053">
    <property type="protein sequence ID" value="KRM75445.1"/>
    <property type="molecule type" value="Genomic_DNA"/>
</dbReference>